<protein>
    <submittedName>
        <fullName evidence="1">Uncharacterized protein</fullName>
    </submittedName>
</protein>
<accession>A0A9X1MIV4</accession>
<dbReference type="RefSeq" id="WP_227897346.1">
    <property type="nucleotide sequence ID" value="NZ_CP099467.1"/>
</dbReference>
<keyword evidence="2" id="KW-1185">Reference proteome</keyword>
<organism evidence="1 2">
    <name type="scientific">Arthrobacter caoxuetaonis</name>
    <dbReference type="NCBI Taxonomy" id="2886935"/>
    <lineage>
        <taxon>Bacteria</taxon>
        <taxon>Bacillati</taxon>
        <taxon>Actinomycetota</taxon>
        <taxon>Actinomycetes</taxon>
        <taxon>Micrococcales</taxon>
        <taxon>Micrococcaceae</taxon>
        <taxon>Arthrobacter</taxon>
    </lineage>
</organism>
<reference evidence="1" key="1">
    <citation type="submission" date="2021-10" db="EMBL/GenBank/DDBJ databases">
        <title>Novel species in genus Arthrobacter.</title>
        <authorList>
            <person name="Liu Y."/>
        </authorList>
    </citation>
    <scope>NUCLEOTIDE SEQUENCE</scope>
    <source>
        <strain evidence="1">Zg-Y453</strain>
    </source>
</reference>
<evidence type="ECO:0000313" key="1">
    <source>
        <dbReference type="EMBL" id="MCC3299359.1"/>
    </source>
</evidence>
<proteinExistence type="predicted"/>
<comment type="caution">
    <text evidence="1">The sequence shown here is derived from an EMBL/GenBank/DDBJ whole genome shotgun (WGS) entry which is preliminary data.</text>
</comment>
<evidence type="ECO:0000313" key="2">
    <source>
        <dbReference type="Proteomes" id="UP001139158"/>
    </source>
</evidence>
<sequence>MPRIYAYEPIENAEAEEPGDRVVLAVSEESFKSGSYEEYEEEVLQVMSELGFMDVMVFSYQHESVPYEESLEILRKDPRIAFVTDPSADQNQPSE</sequence>
<dbReference type="AlphaFoldDB" id="A0A9X1MIV4"/>
<dbReference type="Proteomes" id="UP001139158">
    <property type="component" value="Unassembled WGS sequence"/>
</dbReference>
<name>A0A9X1MIV4_9MICC</name>
<gene>
    <name evidence="1" type="ORF">LJ757_16325</name>
</gene>
<dbReference type="EMBL" id="JAJFZV010000018">
    <property type="protein sequence ID" value="MCC3299359.1"/>
    <property type="molecule type" value="Genomic_DNA"/>
</dbReference>